<dbReference type="GO" id="GO:0008270">
    <property type="term" value="F:zinc ion binding"/>
    <property type="evidence" value="ECO:0007669"/>
    <property type="project" value="UniProtKB-KW"/>
</dbReference>
<dbReference type="PROSITE" id="PS50089">
    <property type="entry name" value="ZF_RING_2"/>
    <property type="match status" value="1"/>
</dbReference>
<name>A0AAN5CBR6_9BILA</name>
<dbReference type="Pfam" id="PF13639">
    <property type="entry name" value="zf-RING_2"/>
    <property type="match status" value="1"/>
</dbReference>
<sequence length="64" mass="7216">NSTIGNHSQTPNNRNHVIKCVICMEALSIKRIISLGCEHVFHRTCLLRTSESKCIESRTFSCPT</sequence>
<evidence type="ECO:0000313" key="5">
    <source>
        <dbReference type="EMBL" id="GMR38525.1"/>
    </source>
</evidence>
<dbReference type="InterPro" id="IPR013083">
    <property type="entry name" value="Znf_RING/FYVE/PHD"/>
</dbReference>
<proteinExistence type="predicted"/>
<comment type="caution">
    <text evidence="5">The sequence shown here is derived from an EMBL/GenBank/DDBJ whole genome shotgun (WGS) entry which is preliminary data.</text>
</comment>
<evidence type="ECO:0000256" key="2">
    <source>
        <dbReference type="ARBA" id="ARBA00022833"/>
    </source>
</evidence>
<evidence type="ECO:0000313" key="6">
    <source>
        <dbReference type="Proteomes" id="UP001328107"/>
    </source>
</evidence>
<feature type="non-terminal residue" evidence="5">
    <location>
        <position position="1"/>
    </location>
</feature>
<evidence type="ECO:0000259" key="4">
    <source>
        <dbReference type="PROSITE" id="PS50089"/>
    </source>
</evidence>
<keyword evidence="2" id="KW-0862">Zinc</keyword>
<keyword evidence="1 3" id="KW-0863">Zinc-finger</keyword>
<protein>
    <recommendedName>
        <fullName evidence="4">RING-type domain-containing protein</fullName>
    </recommendedName>
</protein>
<feature type="domain" description="RING-type" evidence="4">
    <location>
        <begin position="20"/>
        <end position="64"/>
    </location>
</feature>
<evidence type="ECO:0000256" key="3">
    <source>
        <dbReference type="PROSITE-ProRule" id="PRU00175"/>
    </source>
</evidence>
<dbReference type="Gene3D" id="3.30.40.10">
    <property type="entry name" value="Zinc/RING finger domain, C3HC4 (zinc finger)"/>
    <property type="match status" value="1"/>
</dbReference>
<evidence type="ECO:0000256" key="1">
    <source>
        <dbReference type="ARBA" id="ARBA00022771"/>
    </source>
</evidence>
<dbReference type="InterPro" id="IPR001841">
    <property type="entry name" value="Znf_RING"/>
</dbReference>
<keyword evidence="6" id="KW-1185">Reference proteome</keyword>
<dbReference type="Proteomes" id="UP001328107">
    <property type="component" value="Unassembled WGS sequence"/>
</dbReference>
<dbReference type="AlphaFoldDB" id="A0AAN5CBR6"/>
<organism evidence="5 6">
    <name type="scientific">Pristionchus mayeri</name>
    <dbReference type="NCBI Taxonomy" id="1317129"/>
    <lineage>
        <taxon>Eukaryota</taxon>
        <taxon>Metazoa</taxon>
        <taxon>Ecdysozoa</taxon>
        <taxon>Nematoda</taxon>
        <taxon>Chromadorea</taxon>
        <taxon>Rhabditida</taxon>
        <taxon>Rhabditina</taxon>
        <taxon>Diplogasteromorpha</taxon>
        <taxon>Diplogasteroidea</taxon>
        <taxon>Neodiplogasteridae</taxon>
        <taxon>Pristionchus</taxon>
    </lineage>
</organism>
<dbReference type="SUPFAM" id="SSF57850">
    <property type="entry name" value="RING/U-box"/>
    <property type="match status" value="1"/>
</dbReference>
<gene>
    <name evidence="5" type="ORF">PMAYCL1PPCAC_08720</name>
</gene>
<keyword evidence="1 3" id="KW-0479">Metal-binding</keyword>
<reference evidence="6" key="1">
    <citation type="submission" date="2022-10" db="EMBL/GenBank/DDBJ databases">
        <title>Genome assembly of Pristionchus species.</title>
        <authorList>
            <person name="Yoshida K."/>
            <person name="Sommer R.J."/>
        </authorList>
    </citation>
    <scope>NUCLEOTIDE SEQUENCE [LARGE SCALE GENOMIC DNA]</scope>
    <source>
        <strain evidence="6">RS5460</strain>
    </source>
</reference>
<dbReference type="EMBL" id="BTRK01000002">
    <property type="protein sequence ID" value="GMR38525.1"/>
    <property type="molecule type" value="Genomic_DNA"/>
</dbReference>
<accession>A0AAN5CBR6</accession>